<evidence type="ECO:0000313" key="4">
    <source>
        <dbReference type="Proteomes" id="UP000326936"/>
    </source>
</evidence>
<keyword evidence="2" id="KW-0732">Signal</keyword>
<dbReference type="Gene3D" id="1.20.1170.10">
    <property type="match status" value="1"/>
</dbReference>
<dbReference type="Proteomes" id="UP000326936">
    <property type="component" value="Chromosome"/>
</dbReference>
<accession>A0A5P9CJQ2</accession>
<organism evidence="3 4">
    <name type="scientific">Vibrio aquimaris</name>
    <dbReference type="NCBI Taxonomy" id="2587862"/>
    <lineage>
        <taxon>Bacteria</taxon>
        <taxon>Pseudomonadati</taxon>
        <taxon>Pseudomonadota</taxon>
        <taxon>Gammaproteobacteria</taxon>
        <taxon>Vibrionales</taxon>
        <taxon>Vibrionaceae</taxon>
        <taxon>Vibrio</taxon>
    </lineage>
</organism>
<reference evidence="3 4" key="1">
    <citation type="submission" date="2019-10" db="EMBL/GenBank/DDBJ databases">
        <title>Complete genome sequence of Vibrio sp. strain THAF100, isolated from non-filtered water from the water column of tank 6 of a marine aquarium containing stony-coral fragments. Water maintained at 26 degree C.</title>
        <authorList>
            <person name="Ruckert C."/>
            <person name="Franco A."/>
            <person name="Kalinowski J."/>
            <person name="Glaeser S."/>
        </authorList>
    </citation>
    <scope>NUCLEOTIDE SEQUENCE [LARGE SCALE GENOMIC DNA]</scope>
    <source>
        <strain evidence="3 4">THAF100</strain>
    </source>
</reference>
<name>A0A5P9CJQ2_9VIBR</name>
<feature type="coiled-coil region" evidence="1">
    <location>
        <begin position="207"/>
        <end position="241"/>
    </location>
</feature>
<sequence length="397" mass="44031" precursor="true">MKFKRTALATLLACGFAANVLAEKIGDAPEDFTYISEEANEERFVLSTDEWAAIQIFAATARALPITEDDMRNEFLLGSLDFGSNYQELLRSYQSVHDISGQWLNAGGYRDQMVGLATDIVIYSDDVLTGSERISLFVDRIWSAILEDDLAAGDRYLIVTRTLLEKMLTDTQEYYDKADDLGTKLTEFVNTLDAEDHELQEVQSANADILENDGSATKDEIDALQDRIEEVNREYSKWVKVAATSPVYSTVAFPFGLIASIGAASGGTAQAIALKNEIGFIKEDIESLSKRLRTEELTYASWQLANSSITNTRDQLSEALNALEKLKGAWVLVVAQLEAALEGIQEANSEDVINNPDLLTALALTASELEDLETRWGEIKESTEEWVRNAYVTQSNE</sequence>
<dbReference type="EMBL" id="CP045350">
    <property type="protein sequence ID" value="QFT26464.1"/>
    <property type="molecule type" value="Genomic_DNA"/>
</dbReference>
<dbReference type="NCBIfam" id="NF033928">
    <property type="entry name" value="alph_xenorhab_A"/>
    <property type="match status" value="1"/>
</dbReference>
<keyword evidence="1" id="KW-0175">Coiled coil</keyword>
<dbReference type="KEGG" id="vaq:FIV01_08490"/>
<feature type="signal peptide" evidence="2">
    <location>
        <begin position="1"/>
        <end position="22"/>
    </location>
</feature>
<evidence type="ECO:0000256" key="2">
    <source>
        <dbReference type="SAM" id="SignalP"/>
    </source>
</evidence>
<dbReference type="RefSeq" id="WP_152430608.1">
    <property type="nucleotide sequence ID" value="NZ_CBCSDK010000004.1"/>
</dbReference>
<dbReference type="CDD" id="cd22656">
    <property type="entry name" value="ClyA_Cry6Aa-like"/>
    <property type="match status" value="1"/>
</dbReference>
<proteinExistence type="predicted"/>
<gene>
    <name evidence="3" type="ORF">FIV01_08490</name>
</gene>
<dbReference type="SUPFAM" id="SSF58100">
    <property type="entry name" value="Bacterial hemolysins"/>
    <property type="match status" value="1"/>
</dbReference>
<evidence type="ECO:0000313" key="3">
    <source>
        <dbReference type="EMBL" id="QFT26464.1"/>
    </source>
</evidence>
<evidence type="ECO:0000256" key="1">
    <source>
        <dbReference type="SAM" id="Coils"/>
    </source>
</evidence>
<feature type="chain" id="PRO_5024814765" evidence="2">
    <location>
        <begin position="23"/>
        <end position="397"/>
    </location>
</feature>
<protein>
    <submittedName>
        <fullName evidence="3">Uncharacterized protein</fullName>
    </submittedName>
</protein>
<dbReference type="OrthoDB" id="5848101at2"/>
<dbReference type="AlphaFoldDB" id="A0A5P9CJQ2"/>
<keyword evidence="4" id="KW-1185">Reference proteome</keyword>